<keyword evidence="9" id="KW-1185">Reference proteome</keyword>
<evidence type="ECO:0000313" key="9">
    <source>
        <dbReference type="Proteomes" id="UP000184447"/>
    </source>
</evidence>
<dbReference type="FunFam" id="3.80.30.20:FF:000016">
    <property type="entry name" value="Oxygen-independent coproporphyrinogen III oxidase"/>
    <property type="match status" value="1"/>
</dbReference>
<dbReference type="InterPro" id="IPR039661">
    <property type="entry name" value="ELP3"/>
</dbReference>
<dbReference type="CDD" id="cd01335">
    <property type="entry name" value="Radical_SAM"/>
    <property type="match status" value="1"/>
</dbReference>
<gene>
    <name evidence="8" type="ORF">SAMN02745207_00309</name>
</gene>
<dbReference type="OrthoDB" id="9815044at2"/>
<dbReference type="AlphaFoldDB" id="A0A1M5QVB0"/>
<evidence type="ECO:0000256" key="2">
    <source>
        <dbReference type="ARBA" id="ARBA00022485"/>
    </source>
</evidence>
<comment type="cofactor">
    <cofactor evidence="1">
        <name>[4Fe-4S] cluster</name>
        <dbReference type="ChEBI" id="CHEBI:49883"/>
    </cofactor>
</comment>
<organism evidence="8 9">
    <name type="scientific">Clostridium grantii DSM 8605</name>
    <dbReference type="NCBI Taxonomy" id="1121316"/>
    <lineage>
        <taxon>Bacteria</taxon>
        <taxon>Bacillati</taxon>
        <taxon>Bacillota</taxon>
        <taxon>Clostridia</taxon>
        <taxon>Eubacteriales</taxon>
        <taxon>Clostridiaceae</taxon>
        <taxon>Clostridium</taxon>
    </lineage>
</organism>
<dbReference type="Proteomes" id="UP000184447">
    <property type="component" value="Unassembled WGS sequence"/>
</dbReference>
<evidence type="ECO:0000256" key="5">
    <source>
        <dbReference type="ARBA" id="ARBA00023004"/>
    </source>
</evidence>
<dbReference type="Pfam" id="PF04055">
    <property type="entry name" value="Radical_SAM"/>
    <property type="match status" value="1"/>
</dbReference>
<dbReference type="SFLD" id="SFLDG01086">
    <property type="entry name" value="elongater_protein-like"/>
    <property type="match status" value="1"/>
</dbReference>
<dbReference type="SFLD" id="SFLDG01082">
    <property type="entry name" value="B12-binding_domain_containing"/>
    <property type="match status" value="1"/>
</dbReference>
<protein>
    <submittedName>
        <fullName evidence="8">Histone acetyltransferase, component of the RNA polymerase elongator complex</fullName>
    </submittedName>
</protein>
<dbReference type="GO" id="GO:0005737">
    <property type="term" value="C:cytoplasm"/>
    <property type="evidence" value="ECO:0007669"/>
    <property type="project" value="TreeGrafter"/>
</dbReference>
<keyword evidence="2" id="KW-0004">4Fe-4S</keyword>
<dbReference type="GO" id="GO:0046872">
    <property type="term" value="F:metal ion binding"/>
    <property type="evidence" value="ECO:0007669"/>
    <property type="project" value="UniProtKB-KW"/>
</dbReference>
<dbReference type="Gene3D" id="3.80.30.20">
    <property type="entry name" value="tm_1862 like domain"/>
    <property type="match status" value="1"/>
</dbReference>
<dbReference type="GO" id="GO:0002926">
    <property type="term" value="P:tRNA wobble base 5-methoxycarbonylmethyl-2-thiouridinylation"/>
    <property type="evidence" value="ECO:0007669"/>
    <property type="project" value="TreeGrafter"/>
</dbReference>
<keyword evidence="5" id="KW-0408">Iron</keyword>
<evidence type="ECO:0000256" key="1">
    <source>
        <dbReference type="ARBA" id="ARBA00001966"/>
    </source>
</evidence>
<accession>A0A1M5QVB0</accession>
<dbReference type="SFLD" id="SFLDS00029">
    <property type="entry name" value="Radical_SAM"/>
    <property type="match status" value="1"/>
</dbReference>
<keyword evidence="4" id="KW-0479">Metal-binding</keyword>
<dbReference type="InterPro" id="IPR058240">
    <property type="entry name" value="rSAM_sf"/>
</dbReference>
<dbReference type="STRING" id="1121316.SAMN02745207_00309"/>
<evidence type="ECO:0000259" key="7">
    <source>
        <dbReference type="PROSITE" id="PS51918"/>
    </source>
</evidence>
<dbReference type="InterPro" id="IPR007197">
    <property type="entry name" value="rSAM"/>
</dbReference>
<evidence type="ECO:0000313" key="8">
    <source>
        <dbReference type="EMBL" id="SHH17871.1"/>
    </source>
</evidence>
<dbReference type="GO" id="GO:0016740">
    <property type="term" value="F:transferase activity"/>
    <property type="evidence" value="ECO:0007669"/>
    <property type="project" value="UniProtKB-KW"/>
</dbReference>
<dbReference type="EMBL" id="FQXM01000002">
    <property type="protein sequence ID" value="SHH17871.1"/>
    <property type="molecule type" value="Genomic_DNA"/>
</dbReference>
<keyword evidence="6" id="KW-0411">Iron-sulfur</keyword>
<dbReference type="SUPFAM" id="SSF102114">
    <property type="entry name" value="Radical SAM enzymes"/>
    <property type="match status" value="1"/>
</dbReference>
<evidence type="ECO:0000256" key="4">
    <source>
        <dbReference type="ARBA" id="ARBA00022723"/>
    </source>
</evidence>
<keyword evidence="8" id="KW-0808">Transferase</keyword>
<evidence type="ECO:0000256" key="6">
    <source>
        <dbReference type="ARBA" id="ARBA00023014"/>
    </source>
</evidence>
<sequence length="361" mass="41514">MHKNHYIIPIFVSHEGCPHQCVFCNQDSITGSVSPETKASVEKTISDYLKTINRENSIVEVSFYGGTFTGIPLEKQRELLSVAFEYKAKKLIDKIHLSTRPDYIDKSILNHLKDYSVDIIELGVQSMDNEVLVKSGRGHSEEDVVKAVKLIKEFDFTLGIQIMIGLPGDTFQKDIETIKKVIALQPNLCRLYPALTIKNTYMEKMLDMKEYLPYELEETVDVVKTMYSMLLANDINVIRIGLQPTEEINEGADIIAGPFHPAMRELVESKIFNEFILKTLNEIPFNQVVVKVNNKDISKVYANKKKYFNEMISKIKDKKIMVKQDSLVDRMALVFEYGEDCRNVSIIKNIKNWYKEGYFQN</sequence>
<feature type="domain" description="Radical SAM core" evidence="7">
    <location>
        <begin position="2"/>
        <end position="230"/>
    </location>
</feature>
<proteinExistence type="predicted"/>
<dbReference type="PROSITE" id="PS51918">
    <property type="entry name" value="RADICAL_SAM"/>
    <property type="match status" value="1"/>
</dbReference>
<dbReference type="InterPro" id="IPR032432">
    <property type="entry name" value="Radical_SAM_C"/>
</dbReference>
<name>A0A1M5QVB0_9CLOT</name>
<evidence type="ECO:0000256" key="3">
    <source>
        <dbReference type="ARBA" id="ARBA00022691"/>
    </source>
</evidence>
<dbReference type="SMART" id="SM00729">
    <property type="entry name" value="Elp3"/>
    <property type="match status" value="1"/>
</dbReference>
<dbReference type="PANTHER" id="PTHR11135:SF0">
    <property type="entry name" value="ELONGATOR COMPLEX PROTEIN 3"/>
    <property type="match status" value="1"/>
</dbReference>
<dbReference type="PANTHER" id="PTHR11135">
    <property type="entry name" value="HISTONE ACETYLTRANSFERASE-RELATED"/>
    <property type="match status" value="1"/>
</dbReference>
<dbReference type="GO" id="GO:0051539">
    <property type="term" value="F:4 iron, 4 sulfur cluster binding"/>
    <property type="evidence" value="ECO:0007669"/>
    <property type="project" value="UniProtKB-KW"/>
</dbReference>
<reference evidence="8 9" key="1">
    <citation type="submission" date="2016-11" db="EMBL/GenBank/DDBJ databases">
        <authorList>
            <person name="Jaros S."/>
            <person name="Januszkiewicz K."/>
            <person name="Wedrychowicz H."/>
        </authorList>
    </citation>
    <scope>NUCLEOTIDE SEQUENCE [LARGE SCALE GENOMIC DNA]</scope>
    <source>
        <strain evidence="8 9">DSM 8605</strain>
    </source>
</reference>
<dbReference type="InterPro" id="IPR006638">
    <property type="entry name" value="Elp3/MiaA/NifB-like_rSAM"/>
</dbReference>
<dbReference type="RefSeq" id="WP_073336268.1">
    <property type="nucleotide sequence ID" value="NZ_FQXM01000002.1"/>
</dbReference>
<dbReference type="Pfam" id="PF16199">
    <property type="entry name" value="Radical_SAM_C"/>
    <property type="match status" value="1"/>
</dbReference>
<keyword evidence="3" id="KW-0949">S-adenosyl-L-methionine</keyword>
<dbReference type="InterPro" id="IPR023404">
    <property type="entry name" value="rSAM_horseshoe"/>
</dbReference>